<dbReference type="KEGG" id="csr:Cspa_c23140"/>
<dbReference type="STRING" id="36745.CLSAP_21280"/>
<dbReference type="RefSeq" id="WP_015392398.1">
    <property type="nucleotide sequence ID" value="NC_020291.1"/>
</dbReference>
<keyword evidence="1" id="KW-1133">Transmembrane helix</keyword>
<dbReference type="HOGENOM" id="CLU_2354839_0_0_9"/>
<feature type="transmembrane region" description="Helical" evidence="1">
    <location>
        <begin position="6"/>
        <end position="21"/>
    </location>
</feature>
<evidence type="ECO:0000313" key="2">
    <source>
        <dbReference type="EMBL" id="AGF56079.1"/>
    </source>
</evidence>
<dbReference type="eggNOG" id="ENOG503280N">
    <property type="taxonomic scope" value="Bacteria"/>
</dbReference>
<keyword evidence="1" id="KW-0812">Transmembrane</keyword>
<dbReference type="PATRIC" id="fig|931276.5.peg.2318"/>
<dbReference type="Proteomes" id="UP000011728">
    <property type="component" value="Chromosome"/>
</dbReference>
<feature type="transmembrane region" description="Helical" evidence="1">
    <location>
        <begin position="42"/>
        <end position="57"/>
    </location>
</feature>
<keyword evidence="1" id="KW-0472">Membrane</keyword>
<sequence>MKFIILFIIFCVFYSIFDWIIKKTDIHNKLFNKAGMKKHIKIILTIIIVVFAFFIEYEKQVLKDVYGDYSYICFIIGAFLSSIYMNFVPLIFGKNK</sequence>
<reference evidence="2 3" key="1">
    <citation type="submission" date="2013-02" db="EMBL/GenBank/DDBJ databases">
        <title>Genome sequence of Clostridium saccharoperbutylacetonicum N1-4(HMT).</title>
        <authorList>
            <person name="Poehlein A."/>
            <person name="Daniel R."/>
        </authorList>
    </citation>
    <scope>NUCLEOTIDE SEQUENCE [LARGE SCALE GENOMIC DNA]</scope>
    <source>
        <strain evidence="3">N1-4(HMT)</strain>
    </source>
</reference>
<name>M1MDT5_9CLOT</name>
<dbReference type="EMBL" id="CP004121">
    <property type="protein sequence ID" value="AGF56079.1"/>
    <property type="molecule type" value="Genomic_DNA"/>
</dbReference>
<gene>
    <name evidence="2" type="ORF">Cspa_c23140</name>
</gene>
<evidence type="ECO:0000313" key="3">
    <source>
        <dbReference type="Proteomes" id="UP000011728"/>
    </source>
</evidence>
<evidence type="ECO:0000256" key="1">
    <source>
        <dbReference type="SAM" id="Phobius"/>
    </source>
</evidence>
<proteinExistence type="predicted"/>
<dbReference type="AlphaFoldDB" id="M1MDT5"/>
<organism evidence="2 3">
    <name type="scientific">Clostridium saccharoperbutylacetonicum N1-4(HMT)</name>
    <dbReference type="NCBI Taxonomy" id="931276"/>
    <lineage>
        <taxon>Bacteria</taxon>
        <taxon>Bacillati</taxon>
        <taxon>Bacillota</taxon>
        <taxon>Clostridia</taxon>
        <taxon>Eubacteriales</taxon>
        <taxon>Clostridiaceae</taxon>
        <taxon>Clostridium</taxon>
    </lineage>
</organism>
<keyword evidence="3" id="KW-1185">Reference proteome</keyword>
<dbReference type="OrthoDB" id="1938208at2"/>
<protein>
    <submittedName>
        <fullName evidence="2">Uncharacterized protein</fullName>
    </submittedName>
</protein>
<feature type="transmembrane region" description="Helical" evidence="1">
    <location>
        <begin position="69"/>
        <end position="92"/>
    </location>
</feature>
<accession>M1MDT5</accession>